<dbReference type="Proteomes" id="UP000289650">
    <property type="component" value="Unassembled WGS sequence"/>
</dbReference>
<dbReference type="InterPro" id="IPR050708">
    <property type="entry name" value="T6SS_VgrG/RHS"/>
</dbReference>
<evidence type="ECO:0000256" key="1">
    <source>
        <dbReference type="SAM" id="MobiDB-lite"/>
    </source>
</evidence>
<evidence type="ECO:0000313" key="4">
    <source>
        <dbReference type="Proteomes" id="UP000289650"/>
    </source>
</evidence>
<dbReference type="OrthoDB" id="5445630at2"/>
<keyword evidence="2" id="KW-1133">Transmembrane helix</keyword>
<keyword evidence="2" id="KW-0812">Transmembrane</keyword>
<reference evidence="3 4" key="1">
    <citation type="submission" date="2018-08" db="EMBL/GenBank/DDBJ databases">
        <title>Mountain-cultivated ginseng endophyte, Burkholderia stabilis and its activity against ginseng root rot disease.</title>
        <authorList>
            <person name="Tapan Kumar M."/>
            <person name="Bae H."/>
            <person name="Shanmugam G."/>
            <person name="Jeon J."/>
        </authorList>
    </citation>
    <scope>NUCLEOTIDE SEQUENCE [LARGE SCALE GENOMIC DNA]</scope>
    <source>
        <strain evidence="3 4">EB159</strain>
    </source>
</reference>
<dbReference type="InterPro" id="IPR022385">
    <property type="entry name" value="Rhs_assc_core"/>
</dbReference>
<organism evidence="3 4">
    <name type="scientific">Burkholderia stabilis</name>
    <dbReference type="NCBI Taxonomy" id="95485"/>
    <lineage>
        <taxon>Bacteria</taxon>
        <taxon>Pseudomonadati</taxon>
        <taxon>Pseudomonadota</taxon>
        <taxon>Betaproteobacteria</taxon>
        <taxon>Burkholderiales</taxon>
        <taxon>Burkholderiaceae</taxon>
        <taxon>Burkholderia</taxon>
        <taxon>Burkholderia cepacia complex</taxon>
    </lineage>
</organism>
<sequence length="976" mass="107986">MPTIGTVHTATICTGTPTVHVNDNRGKTVRVLQYNRSTPDQPADQYIAQQHFTLCGLALSSIDPRLFRERQANPDIAPNFCFVASLSGKILRTGSQDAGEQFTIYDVEEGPVLQKNDRDVTVQWVYDVLHRPVQVLESERTIATRVSERYVYGDVEPSSRAANTRERLVRHYDMGGLEESPSFSIAGQSLQTVRQLLAGPHAVSDWQGEPSAWQIALESTRHVTGFRYNAREVTECVTDAKGNRREQIFNVAGQLTGSRVILAGQQEARMILGMIAYGAAGQVLKEAAGNGVTSEYEYEPQTLRLNRLRTTRPAREGRHVLLQDLTYTYDPVGNILSIDDAAAKSRYFRNQRVEATFGYSYDALYQLLTASGRENANAGQQGAVLPVPIVPVIEDASQLTNYTRQYMYDRGGNLTRIRHHGSTSYTMDMVVAHTSNRAVLQNGSRFPADVDRYFDACGNLLELASGQPLVWDGRNQLRRVTKLARNGTNDDEESYHYDGSGMRVRKTTTSLTSATVRSAEAVYLPGIELRRTVSAQGGKETIVEELDVIQAGGAGRLSVQILHWSKGRPAGIPDDQVRFSLDNQIGSSCIELDGQADILTLEEYFPFGGTAVWSSRSETESQYKFLQYSGKERDATGLYYYGYRYYAPWMARWINPDPAGIVDGLNLYRMVRNNPVLLEDFIGAVPTEVLMAGLVIGALIGLVLGYTYFPDSPLKGVALGIPLGLALSSLGYTSVMWRSRRRRDDSINTAAHDLNSEMTQKFIEFTKSKSGEIYKTFQSGTSVIAYTGSASLFEEYEGKLKEKTTITARQLENYGFTAEKIGTVQLSEPAQPGAAAAMSGTDVLPPSGSWETSGTGGGIKRKGGKRKVAQVWEEPVVRAEKARSVREGLTVNVTEWKKYDALPEDERTAVERTIEMIQIGESTSVNLHKLESKGKTNIWSADVTGIRGSTGRGAWRLLFNKEGSVLKAFDLMNPHR</sequence>
<keyword evidence="2" id="KW-0472">Membrane</keyword>
<accession>A0A4Q2A5A4</accession>
<protein>
    <submittedName>
        <fullName evidence="3">RHS repeat protein</fullName>
    </submittedName>
</protein>
<gene>
    <name evidence="3" type="ORF">D1006_38940</name>
</gene>
<proteinExistence type="predicted"/>
<feature type="region of interest" description="Disordered" evidence="1">
    <location>
        <begin position="833"/>
        <end position="866"/>
    </location>
</feature>
<dbReference type="InterPro" id="IPR041508">
    <property type="entry name" value="TcC-like_repeat"/>
</dbReference>
<dbReference type="Gene3D" id="2.180.10.10">
    <property type="entry name" value="RHS repeat-associated core"/>
    <property type="match status" value="1"/>
</dbReference>
<evidence type="ECO:0000313" key="3">
    <source>
        <dbReference type="EMBL" id="RXV64369.1"/>
    </source>
</evidence>
<dbReference type="AlphaFoldDB" id="A0A4Q2A5A4"/>
<comment type="caution">
    <text evidence="3">The sequence shown here is derived from an EMBL/GenBank/DDBJ whole genome shotgun (WGS) entry which is preliminary data.</text>
</comment>
<dbReference type="PANTHER" id="PTHR32305">
    <property type="match status" value="1"/>
</dbReference>
<dbReference type="PANTHER" id="PTHR32305:SF15">
    <property type="entry name" value="PROTEIN RHSA-RELATED"/>
    <property type="match status" value="1"/>
</dbReference>
<dbReference type="NCBIfam" id="TIGR03696">
    <property type="entry name" value="Rhs_assc_core"/>
    <property type="match status" value="1"/>
</dbReference>
<name>A0A4Q2A5A4_9BURK</name>
<evidence type="ECO:0000256" key="2">
    <source>
        <dbReference type="SAM" id="Phobius"/>
    </source>
</evidence>
<feature type="transmembrane region" description="Helical" evidence="2">
    <location>
        <begin position="716"/>
        <end position="737"/>
    </location>
</feature>
<dbReference type="Pfam" id="PF18807">
    <property type="entry name" value="TTc_toxin_rep"/>
    <property type="match status" value="1"/>
</dbReference>
<dbReference type="EMBL" id="QWEX01000004">
    <property type="protein sequence ID" value="RXV64369.1"/>
    <property type="molecule type" value="Genomic_DNA"/>
</dbReference>
<dbReference type="RefSeq" id="WP_129518466.1">
    <property type="nucleotide sequence ID" value="NZ_QWEX01000004.1"/>
</dbReference>
<feature type="transmembrane region" description="Helical" evidence="2">
    <location>
        <begin position="689"/>
        <end position="709"/>
    </location>
</feature>